<gene>
    <name evidence="10" type="ORF">PBRA_009072</name>
</gene>
<dbReference type="InterPro" id="IPR057947">
    <property type="entry name" value="TPR_XPO7/RBP17"/>
</dbReference>
<sequence>MEVARLEALAFDMFSGADPRARTAARVTLMPFQSSAECIPQCQLLLQQSTKPEALLLAATSLLELLTIYWNRFDADKTVDMRNSLLQFLVQDRRLPPFVTSAVIRLLVRITKLGWLQNHAHRTICVQVGQLMASPTVAHRALALQILLELVAEMSSPTKSLSFAANRKVALSFRTDALLDIVTLAQVVLRSESGARSQCKVLALQLFTRCLAANVVGSQAEEALEETGSFMVPDSWRAVLADPSLFAHVLQLAASSGDQTEVAECLDALAYYARVRRSLFTPDAVRTTFLAGVCRGLLEISKRSHAVLVSDETLSAFARVLCNLKATFQLVDFYQMPDHRSWINEMAELTLKTFKISQNDAASCTLLKFWAGFAKAGRFTQQANRDDGQPRTMTPESLNDVILRLALIFMESQLDSVFRHAQRGELAEFLSDERLQEQMESLQVLFRHQYGQTAAYWGKLFDEADKQYREQLAAKRPIGSAERALIEGRISWLVHVGASVVGIPKALSGSRFGETTEQNARVDAEIAFRVLRLMECGSHGVLLEQAILGFLEQLRLAYLVDITRVLSTTQRAKFEQFYTALSSFCGTTMGHEQILSSIVVKLSSNLRQFADNAAITEACIELINQLSCHSFTGKLMKHLNIIGAIMSLTAGSSNLELRSQFYACWSRSLLVDDADDPASQSGNGDGGDIVDDQPAFRAAVTDVFQPQFAKLAAMSLDELRHTETGALAAVASDLRGVVSACRESSHFGVLFSWVEPHLPVFHRIMSARHDSAIVACAILSLLQELTSHRATPFSSNSADGIRLFRGIAPTLLAYARPRILHRESNEQAGAIVPGLYDDDDPRSVLAASPTNAGSNAGSPRQAGTRDATRHHDLIEDDLVNLQVFLDVVSRCLRGDFVQVRLPGDTRPNATPLNVVVVGVGQVGAMQFYQDRTAVDLIRATVLVVLSGHVPLQDIVSRVPLAKSYFGVVQVMFDLFADVALAEFDPQIVQELIVSVARGTTGFDHENAGLCFDTLASIFNFRFDQAKRRPQTTIAGPSPALGPRLDAALTAGNANVASHLLEMLLDMALFEADPNHAKIAKALLPLMLMQEKVGNDCPATWALWMTPFWQDFETYKAKLVRGHPEALSQRISRELSLITHGLSGASIGKHNLAQLAANLLLVRIHVAELGVRAVQ</sequence>
<dbReference type="SUPFAM" id="SSF48371">
    <property type="entry name" value="ARM repeat"/>
    <property type="match status" value="1"/>
</dbReference>
<protein>
    <recommendedName>
        <fullName evidence="9">Importin N-terminal domain-containing protein</fullName>
    </recommendedName>
</protein>
<dbReference type="InterPro" id="IPR016024">
    <property type="entry name" value="ARM-type_fold"/>
</dbReference>
<keyword evidence="7" id="KW-0539">Nucleus</keyword>
<evidence type="ECO:0000313" key="10">
    <source>
        <dbReference type="EMBL" id="CEP02488.1"/>
    </source>
</evidence>
<evidence type="ECO:0000259" key="9">
    <source>
        <dbReference type="PROSITE" id="PS50166"/>
    </source>
</evidence>
<feature type="domain" description="Importin N-terminal" evidence="9">
    <location>
        <begin position="25"/>
        <end position="91"/>
    </location>
</feature>
<dbReference type="OrthoDB" id="244158at2759"/>
<keyword evidence="6" id="KW-0653">Protein transport</keyword>
<dbReference type="GO" id="GO:0005643">
    <property type="term" value="C:nuclear pore"/>
    <property type="evidence" value="ECO:0007669"/>
    <property type="project" value="TreeGrafter"/>
</dbReference>
<feature type="region of interest" description="Disordered" evidence="8">
    <location>
        <begin position="843"/>
        <end position="866"/>
    </location>
</feature>
<evidence type="ECO:0000313" key="11">
    <source>
        <dbReference type="Proteomes" id="UP000039324"/>
    </source>
</evidence>
<evidence type="ECO:0000256" key="5">
    <source>
        <dbReference type="ARBA" id="ARBA00022490"/>
    </source>
</evidence>
<dbReference type="InterPro" id="IPR001494">
    <property type="entry name" value="Importin-beta_N"/>
</dbReference>
<keyword evidence="5" id="KW-0963">Cytoplasm</keyword>
<dbReference type="GO" id="GO:0005049">
    <property type="term" value="F:nuclear export signal receptor activity"/>
    <property type="evidence" value="ECO:0007669"/>
    <property type="project" value="InterPro"/>
</dbReference>
<dbReference type="EMBL" id="CDSF01000129">
    <property type="protein sequence ID" value="CEP02488.1"/>
    <property type="molecule type" value="Genomic_DNA"/>
</dbReference>
<evidence type="ECO:0000256" key="7">
    <source>
        <dbReference type="ARBA" id="ARBA00023242"/>
    </source>
</evidence>
<name>A0A0G4J4B9_PLABS</name>
<reference evidence="10 11" key="1">
    <citation type="submission" date="2015-02" db="EMBL/GenBank/DDBJ databases">
        <authorList>
            <person name="Chooi Y.-H."/>
        </authorList>
    </citation>
    <scope>NUCLEOTIDE SEQUENCE [LARGE SCALE GENOMIC DNA]</scope>
    <source>
        <strain evidence="10">E3</strain>
    </source>
</reference>
<dbReference type="InterPro" id="IPR044189">
    <property type="entry name" value="XPO4/7-like"/>
</dbReference>
<dbReference type="InterPro" id="IPR011989">
    <property type="entry name" value="ARM-like"/>
</dbReference>
<accession>A0A0G4J4B9</accession>
<dbReference type="PANTHER" id="PTHR12596:SF2">
    <property type="entry name" value="EXPORTIN-7 ISOFORM X1"/>
    <property type="match status" value="1"/>
</dbReference>
<evidence type="ECO:0000256" key="1">
    <source>
        <dbReference type="ARBA" id="ARBA00004123"/>
    </source>
</evidence>
<dbReference type="OMA" id="SWKWAGS"/>
<organism evidence="10 11">
    <name type="scientific">Plasmodiophora brassicae</name>
    <name type="common">Clubroot disease agent</name>
    <dbReference type="NCBI Taxonomy" id="37360"/>
    <lineage>
        <taxon>Eukaryota</taxon>
        <taxon>Sar</taxon>
        <taxon>Rhizaria</taxon>
        <taxon>Endomyxa</taxon>
        <taxon>Phytomyxea</taxon>
        <taxon>Plasmodiophorida</taxon>
        <taxon>Plasmodiophoridae</taxon>
        <taxon>Plasmodiophora</taxon>
    </lineage>
</organism>
<dbReference type="Gene3D" id="1.25.10.10">
    <property type="entry name" value="Leucine-rich Repeat Variant"/>
    <property type="match status" value="1"/>
</dbReference>
<comment type="subcellular location">
    <subcellularLocation>
        <location evidence="2">Cytoplasm</location>
    </subcellularLocation>
    <subcellularLocation>
        <location evidence="1">Nucleus</location>
    </subcellularLocation>
</comment>
<comment type="similarity">
    <text evidence="3">Belongs to the exportin family.</text>
</comment>
<evidence type="ECO:0000256" key="4">
    <source>
        <dbReference type="ARBA" id="ARBA00022448"/>
    </source>
</evidence>
<feature type="compositionally biased region" description="Polar residues" evidence="8">
    <location>
        <begin position="848"/>
        <end position="858"/>
    </location>
</feature>
<dbReference type="GO" id="GO:0005737">
    <property type="term" value="C:cytoplasm"/>
    <property type="evidence" value="ECO:0007669"/>
    <property type="project" value="UniProtKB-SubCell"/>
</dbReference>
<dbReference type="Proteomes" id="UP000039324">
    <property type="component" value="Unassembled WGS sequence"/>
</dbReference>
<evidence type="ECO:0000256" key="3">
    <source>
        <dbReference type="ARBA" id="ARBA00009466"/>
    </source>
</evidence>
<evidence type="ECO:0000256" key="6">
    <source>
        <dbReference type="ARBA" id="ARBA00022927"/>
    </source>
</evidence>
<dbReference type="AlphaFoldDB" id="A0A0G4J4B9"/>
<dbReference type="PROSITE" id="PS50166">
    <property type="entry name" value="IMPORTIN_B_NT"/>
    <property type="match status" value="1"/>
</dbReference>
<dbReference type="GO" id="GO:0031267">
    <property type="term" value="F:small GTPase binding"/>
    <property type="evidence" value="ECO:0007669"/>
    <property type="project" value="InterPro"/>
</dbReference>
<dbReference type="PANTHER" id="PTHR12596">
    <property type="entry name" value="EXPORTIN 4,7-RELATED"/>
    <property type="match status" value="1"/>
</dbReference>
<keyword evidence="4" id="KW-0813">Transport</keyword>
<dbReference type="GO" id="GO:0006611">
    <property type="term" value="P:protein export from nucleus"/>
    <property type="evidence" value="ECO:0007669"/>
    <property type="project" value="TreeGrafter"/>
</dbReference>
<dbReference type="Pfam" id="PF03810">
    <property type="entry name" value="IBN_N"/>
    <property type="match status" value="1"/>
</dbReference>
<dbReference type="Pfam" id="PF25795">
    <property type="entry name" value="TPR_XPO7"/>
    <property type="match status" value="1"/>
</dbReference>
<evidence type="ECO:0000256" key="2">
    <source>
        <dbReference type="ARBA" id="ARBA00004496"/>
    </source>
</evidence>
<evidence type="ECO:0000256" key="8">
    <source>
        <dbReference type="SAM" id="MobiDB-lite"/>
    </source>
</evidence>
<proteinExistence type="inferred from homology"/>
<keyword evidence="11" id="KW-1185">Reference proteome</keyword>